<keyword evidence="2" id="KW-1185">Reference proteome</keyword>
<evidence type="ECO:0000313" key="2">
    <source>
        <dbReference type="Proteomes" id="UP001604277"/>
    </source>
</evidence>
<dbReference type="PANTHER" id="PTHR35486:SF1">
    <property type="entry name" value="OS02G0689500 PROTEIN"/>
    <property type="match status" value="1"/>
</dbReference>
<protein>
    <submittedName>
        <fullName evidence="1">Uncharacterized protein</fullName>
    </submittedName>
</protein>
<dbReference type="Proteomes" id="UP001604277">
    <property type="component" value="Unassembled WGS sequence"/>
</dbReference>
<evidence type="ECO:0000313" key="1">
    <source>
        <dbReference type="EMBL" id="KAL2464357.1"/>
    </source>
</evidence>
<gene>
    <name evidence="1" type="ORF">Fot_52313</name>
</gene>
<reference evidence="2" key="1">
    <citation type="submission" date="2024-07" db="EMBL/GenBank/DDBJ databases">
        <title>Two chromosome-level genome assemblies of Korean endemic species Abeliophyllum distichum and Forsythia ovata (Oleaceae).</title>
        <authorList>
            <person name="Jang H."/>
        </authorList>
    </citation>
    <scope>NUCLEOTIDE SEQUENCE [LARGE SCALE GENOMIC DNA]</scope>
</reference>
<proteinExistence type="predicted"/>
<dbReference type="EMBL" id="JBFOLJ010000018">
    <property type="protein sequence ID" value="KAL2464357.1"/>
    <property type="molecule type" value="Genomic_DNA"/>
</dbReference>
<dbReference type="AlphaFoldDB" id="A0ABD1PKC4"/>
<comment type="caution">
    <text evidence="1">The sequence shown here is derived from an EMBL/GenBank/DDBJ whole genome shotgun (WGS) entry which is preliminary data.</text>
</comment>
<organism evidence="1 2">
    <name type="scientific">Forsythia ovata</name>
    <dbReference type="NCBI Taxonomy" id="205694"/>
    <lineage>
        <taxon>Eukaryota</taxon>
        <taxon>Viridiplantae</taxon>
        <taxon>Streptophyta</taxon>
        <taxon>Embryophyta</taxon>
        <taxon>Tracheophyta</taxon>
        <taxon>Spermatophyta</taxon>
        <taxon>Magnoliopsida</taxon>
        <taxon>eudicotyledons</taxon>
        <taxon>Gunneridae</taxon>
        <taxon>Pentapetalae</taxon>
        <taxon>asterids</taxon>
        <taxon>lamiids</taxon>
        <taxon>Lamiales</taxon>
        <taxon>Oleaceae</taxon>
        <taxon>Forsythieae</taxon>
        <taxon>Forsythia</taxon>
    </lineage>
</organism>
<sequence>MSAFLPNEGKTQTICRRDALFSTWEFYGIPVSACKKHPVDLSSSVGVCASYLRESLFVLIAAQAQKQAEVQEGRWEFNTQLFSLAIPRSVSPYVSCRKFDTVSTWYLRYSSPR</sequence>
<name>A0ABD1PKC4_9LAMI</name>
<accession>A0ABD1PKC4</accession>
<dbReference type="PANTHER" id="PTHR35486">
    <property type="entry name" value="EXPRESSED PROTEIN"/>
    <property type="match status" value="1"/>
</dbReference>